<keyword evidence="3 5" id="KW-0378">Hydrolase</keyword>
<dbReference type="Pfam" id="PF00082">
    <property type="entry name" value="Peptidase_S8"/>
    <property type="match status" value="1"/>
</dbReference>
<evidence type="ECO:0000256" key="6">
    <source>
        <dbReference type="RuleBase" id="RU003355"/>
    </source>
</evidence>
<protein>
    <submittedName>
        <fullName evidence="9">Aqualysin-1</fullName>
        <ecNumber evidence="9">3.4.21.111</ecNumber>
    </submittedName>
</protein>
<feature type="active site" description="Charge relay system" evidence="5">
    <location>
        <position position="113"/>
    </location>
</feature>
<dbReference type="InterPro" id="IPR036852">
    <property type="entry name" value="Peptidase_S8/S53_dom_sf"/>
</dbReference>
<dbReference type="CDD" id="cd04077">
    <property type="entry name" value="Peptidases_S8_PCSK9_ProteinaseK_like"/>
    <property type="match status" value="1"/>
</dbReference>
<dbReference type="Gene3D" id="3.30.70.80">
    <property type="entry name" value="Peptidase S8 propeptide/proteinase inhibitor I9"/>
    <property type="match status" value="1"/>
</dbReference>
<evidence type="ECO:0000256" key="3">
    <source>
        <dbReference type="ARBA" id="ARBA00022801"/>
    </source>
</evidence>
<evidence type="ECO:0000259" key="7">
    <source>
        <dbReference type="Pfam" id="PF00082"/>
    </source>
</evidence>
<sequence length="370" mass="36800">MQLKEAQDPGVLALLDVLKVVNRLLSPGSAGPTYVYTEAAYGFAAELTPAEAEALRADPEVESVRPDIEVTASGTQSDAPWGLDRSDQRALPLDGGYSFPDAAGAGAHVYVVDTGLDAGHADFSGRVGVSRNFVSGGLLGGLDPAGWGDCNGHGTHVASTAVGSTYGVAKRATVHAVRVLDCRGSGTGAAILAGLDWVMRNQQGPAVVNLSLGSSGRSADLDRATRRLLDSGIAVSVAAGNSSSDACRFSPGAVPGVLTVGATTRTDQRADFSNTGTCVDVFAPGHRIEGAAHRSTTGSRTLSGTSMAAPHVAGALAVVRGANPGLSASAAQAAVVSAATPGVVADAGPGSTRSLLFVAGGAPPAAPAPA</sequence>
<feature type="domain" description="Inhibitor I9" evidence="8">
    <location>
        <begin position="27"/>
        <end position="71"/>
    </location>
</feature>
<accession>E2S837</accession>
<keyword evidence="4 5" id="KW-0720">Serine protease</keyword>
<dbReference type="PROSITE" id="PS00136">
    <property type="entry name" value="SUBTILASE_ASP"/>
    <property type="match status" value="1"/>
</dbReference>
<feature type="domain" description="Peptidase S8/S53" evidence="7">
    <location>
        <begin position="104"/>
        <end position="342"/>
    </location>
</feature>
<feature type="active site" description="Charge relay system" evidence="5">
    <location>
        <position position="306"/>
    </location>
</feature>
<keyword evidence="2 5" id="KW-0645">Protease</keyword>
<evidence type="ECO:0000259" key="8">
    <source>
        <dbReference type="Pfam" id="PF05922"/>
    </source>
</evidence>
<dbReference type="InterPro" id="IPR023828">
    <property type="entry name" value="Peptidase_S8_Ser-AS"/>
</dbReference>
<evidence type="ECO:0000256" key="1">
    <source>
        <dbReference type="ARBA" id="ARBA00011073"/>
    </source>
</evidence>
<organism evidence="9 10">
    <name type="scientific">Aeromicrobium marinum DSM 15272</name>
    <dbReference type="NCBI Taxonomy" id="585531"/>
    <lineage>
        <taxon>Bacteria</taxon>
        <taxon>Bacillati</taxon>
        <taxon>Actinomycetota</taxon>
        <taxon>Actinomycetes</taxon>
        <taxon>Propionibacteriales</taxon>
        <taxon>Nocardioidaceae</taxon>
        <taxon>Aeromicrobium</taxon>
    </lineage>
</organism>
<dbReference type="EC" id="3.4.21.111" evidence="9"/>
<dbReference type="HOGENOM" id="CLU_011263_1_7_11"/>
<dbReference type="Gene3D" id="3.40.50.200">
    <property type="entry name" value="Peptidase S8/S53 domain"/>
    <property type="match status" value="1"/>
</dbReference>
<dbReference type="InterPro" id="IPR015500">
    <property type="entry name" value="Peptidase_S8_subtilisin-rel"/>
</dbReference>
<dbReference type="FunFam" id="3.40.50.200:FF:000014">
    <property type="entry name" value="Proteinase K"/>
    <property type="match status" value="1"/>
</dbReference>
<dbReference type="SUPFAM" id="SSF54897">
    <property type="entry name" value="Protease propeptides/inhibitors"/>
    <property type="match status" value="1"/>
</dbReference>
<dbReference type="GO" id="GO:0005615">
    <property type="term" value="C:extracellular space"/>
    <property type="evidence" value="ECO:0007669"/>
    <property type="project" value="TreeGrafter"/>
</dbReference>
<dbReference type="PANTHER" id="PTHR43806:SF11">
    <property type="entry name" value="CEREVISIN-RELATED"/>
    <property type="match status" value="1"/>
</dbReference>
<evidence type="ECO:0000256" key="4">
    <source>
        <dbReference type="ARBA" id="ARBA00022825"/>
    </source>
</evidence>
<dbReference type="PRINTS" id="PR00723">
    <property type="entry name" value="SUBTILISIN"/>
</dbReference>
<dbReference type="InterPro" id="IPR037045">
    <property type="entry name" value="S8pro/Inhibitor_I9_sf"/>
</dbReference>
<reference evidence="9" key="1">
    <citation type="submission" date="2010-08" db="EMBL/GenBank/DDBJ databases">
        <authorList>
            <person name="Muzny D."/>
            <person name="Qin X."/>
            <person name="Buhay C."/>
            <person name="Dugan-Rocha S."/>
            <person name="Ding Y."/>
            <person name="Chen G."/>
            <person name="Hawes A."/>
            <person name="Holder M."/>
            <person name="Jhangiani S."/>
            <person name="Johnson A."/>
            <person name="Khan Z."/>
            <person name="Li Z."/>
            <person name="Liu W."/>
            <person name="Liu X."/>
            <person name="Perez L."/>
            <person name="Shen H."/>
            <person name="Wang Q."/>
            <person name="Watt J."/>
            <person name="Xi L."/>
            <person name="Xin Y."/>
            <person name="Zhou J."/>
            <person name="Deng J."/>
            <person name="Jiang H."/>
            <person name="Liu Y."/>
            <person name="Qu J."/>
            <person name="Song X.-Z."/>
            <person name="Zhang L."/>
            <person name="Villasana D."/>
            <person name="Johnson A."/>
            <person name="Liu J."/>
            <person name="Liyanage D."/>
            <person name="Lorensuhewa L."/>
            <person name="Robinson T."/>
            <person name="Song A."/>
            <person name="Song B.-B."/>
            <person name="Dinh H."/>
            <person name="Thornton R."/>
            <person name="Coyle M."/>
            <person name="Francisco L."/>
            <person name="Jackson L."/>
            <person name="Javaid M."/>
            <person name="Korchina V."/>
            <person name="Kovar C."/>
            <person name="Mata R."/>
            <person name="Mathew T."/>
            <person name="Ngo R."/>
            <person name="Nguyen L."/>
            <person name="Nguyen N."/>
            <person name="Okwuonu G."/>
            <person name="Ongeri F."/>
            <person name="Pham C."/>
            <person name="Simmons D."/>
            <person name="Wilczek-Boney K."/>
            <person name="Hale W."/>
            <person name="Jakkamsetti A."/>
            <person name="Pham P."/>
            <person name="Ruth R."/>
            <person name="San Lucas F."/>
            <person name="Warren J."/>
            <person name="Zhang J."/>
            <person name="Zhao Z."/>
            <person name="Zhou C."/>
            <person name="Zhu D."/>
            <person name="Lee S."/>
            <person name="Bess C."/>
            <person name="Blankenburg K."/>
            <person name="Forbes L."/>
            <person name="Fu Q."/>
            <person name="Gubbala S."/>
            <person name="Hirani K."/>
            <person name="Jayaseelan J.C."/>
            <person name="Lara F."/>
            <person name="Munidasa M."/>
            <person name="Palculict T."/>
            <person name="Patil S."/>
            <person name="Pu L.-L."/>
            <person name="Saada N."/>
            <person name="Tang L."/>
            <person name="Weissenberger G."/>
            <person name="Zhu Y."/>
            <person name="Hemphill L."/>
            <person name="Shang Y."/>
            <person name="Youmans B."/>
            <person name="Ayvaz T."/>
            <person name="Ross M."/>
            <person name="Santibanez J."/>
            <person name="Aqrawi P."/>
            <person name="Gross S."/>
            <person name="Joshi V."/>
            <person name="Fowler G."/>
            <person name="Nazareth L."/>
            <person name="Reid J."/>
            <person name="Worley K."/>
            <person name="Petrosino J."/>
            <person name="Highlander S."/>
            <person name="Gibbs R."/>
        </authorList>
    </citation>
    <scope>NUCLEOTIDE SEQUENCE [LARGE SCALE GENOMIC DNA]</scope>
    <source>
        <strain evidence="9">DSM 15272</strain>
    </source>
</reference>
<dbReference type="EMBL" id="ACLF03000001">
    <property type="protein sequence ID" value="EFQ84853.1"/>
    <property type="molecule type" value="Genomic_DNA"/>
</dbReference>
<feature type="active site" description="Charge relay system" evidence="5">
    <location>
        <position position="153"/>
    </location>
</feature>
<dbReference type="Proteomes" id="UP000003111">
    <property type="component" value="Unassembled WGS sequence"/>
</dbReference>
<comment type="similarity">
    <text evidence="1 5 6">Belongs to the peptidase S8 family.</text>
</comment>
<evidence type="ECO:0000256" key="2">
    <source>
        <dbReference type="ARBA" id="ARBA00022670"/>
    </source>
</evidence>
<dbReference type="PANTHER" id="PTHR43806">
    <property type="entry name" value="PEPTIDASE S8"/>
    <property type="match status" value="1"/>
</dbReference>
<dbReference type="InterPro" id="IPR010259">
    <property type="entry name" value="S8pro/Inhibitor_I9"/>
</dbReference>
<dbReference type="InterPro" id="IPR000209">
    <property type="entry name" value="Peptidase_S8/S53_dom"/>
</dbReference>
<dbReference type="AlphaFoldDB" id="E2S837"/>
<dbReference type="PROSITE" id="PS00137">
    <property type="entry name" value="SUBTILASE_HIS"/>
    <property type="match status" value="1"/>
</dbReference>
<dbReference type="GO" id="GO:0004252">
    <property type="term" value="F:serine-type endopeptidase activity"/>
    <property type="evidence" value="ECO:0007669"/>
    <property type="project" value="UniProtKB-UniRule"/>
</dbReference>
<evidence type="ECO:0000313" key="10">
    <source>
        <dbReference type="Proteomes" id="UP000003111"/>
    </source>
</evidence>
<comment type="caution">
    <text evidence="9">The sequence shown here is derived from an EMBL/GenBank/DDBJ whole genome shotgun (WGS) entry which is preliminary data.</text>
</comment>
<evidence type="ECO:0000313" key="9">
    <source>
        <dbReference type="EMBL" id="EFQ84853.1"/>
    </source>
</evidence>
<dbReference type="PROSITE" id="PS51892">
    <property type="entry name" value="SUBTILASE"/>
    <property type="match status" value="1"/>
</dbReference>
<gene>
    <name evidence="9" type="primary">pstI</name>
    <name evidence="9" type="ORF">HMPREF0063_10194</name>
</gene>
<dbReference type="PROSITE" id="PS00138">
    <property type="entry name" value="SUBTILASE_SER"/>
    <property type="match status" value="1"/>
</dbReference>
<dbReference type="STRING" id="585531.HMPREF0063_10194"/>
<proteinExistence type="inferred from homology"/>
<keyword evidence="10" id="KW-1185">Reference proteome</keyword>
<dbReference type="Pfam" id="PF05922">
    <property type="entry name" value="Inhibitor_I9"/>
    <property type="match status" value="1"/>
</dbReference>
<dbReference type="SUPFAM" id="SSF52743">
    <property type="entry name" value="Subtilisin-like"/>
    <property type="match status" value="1"/>
</dbReference>
<dbReference type="eggNOG" id="COG1404">
    <property type="taxonomic scope" value="Bacteria"/>
</dbReference>
<dbReference type="InterPro" id="IPR022398">
    <property type="entry name" value="Peptidase_S8_His-AS"/>
</dbReference>
<evidence type="ECO:0000256" key="5">
    <source>
        <dbReference type="PROSITE-ProRule" id="PRU01240"/>
    </source>
</evidence>
<dbReference type="InterPro" id="IPR050131">
    <property type="entry name" value="Peptidase_S8_subtilisin-like"/>
</dbReference>
<dbReference type="InterPro" id="IPR034193">
    <property type="entry name" value="PCSK9_ProteinaseK-like"/>
</dbReference>
<feature type="non-terminal residue" evidence="9">
    <location>
        <position position="370"/>
    </location>
</feature>
<dbReference type="InterPro" id="IPR023827">
    <property type="entry name" value="Peptidase_S8_Asp-AS"/>
</dbReference>
<name>E2S837_9ACTN</name>
<dbReference type="GO" id="GO:0006508">
    <property type="term" value="P:proteolysis"/>
    <property type="evidence" value="ECO:0007669"/>
    <property type="project" value="UniProtKB-KW"/>
</dbReference>